<proteinExistence type="predicted"/>
<feature type="compositionally biased region" description="Basic residues" evidence="1">
    <location>
        <begin position="128"/>
        <end position="145"/>
    </location>
</feature>
<evidence type="ECO:0000313" key="2">
    <source>
        <dbReference type="EMBL" id="QLL27732.1"/>
    </source>
</evidence>
<dbReference type="EMBL" id="MN609858">
    <property type="protein sequence ID" value="QLL27732.1"/>
    <property type="molecule type" value="Genomic_RNA"/>
</dbReference>
<protein>
    <submittedName>
        <fullName evidence="2">Uncharacterized protein</fullName>
    </submittedName>
</protein>
<feature type="region of interest" description="Disordered" evidence="1">
    <location>
        <begin position="1"/>
        <end position="158"/>
    </location>
</feature>
<sequence>MPYESFPIQPAGALTPVPPQRKEKGVAKRKPNSSQRRSHRRTLARAEAAWQQEVKDGKAFGAAATPIYQTTRVNGKKVRKIVDHLIPPIPESRLPRLADSPRKPSRNYASKSKAKPVPDPVPESVGSKSKRPSGAARRKKAKAKRAAQVTEPTPSTSKVVDKTYAEVAAKPKVQGKPLEHEHPWLAEKGARYCVVVGCSKHIKPDVLVKYSPVKVNLKPKEKATAKVVADKQHVSLEDLVKQIDEQLRLITEFANDVDADLSADITGPVDYSHHLHREESERSGAVSVVTGIKPGKSKIPLLTNKSTVISKVREVQQQVPPKQTIPKVVEGLSSVLPQLAIEDVRPAVSSALVPYNGGVVANQIEAAIDLRTAQVVARTTRDLSPVSSNVVREMVNTGIPMPPLIGDIYDEFDTEQPVPSNHRVVTDSDALSVVTFDGPDTSINVVFPRNTRKGRRVYTKGILGIDRDLYYYAQTKRIYTGKTVGDGRYLKTQLTNWIEENKKNWTTEERFRQLAKVITATTVGGQFEDMQRGFLKKTKVVKQVHKDHKLNTSGHLGTRRAWTRLWKKKSYDLPSVSAI</sequence>
<name>A0A7D6EQV6_9TOMB</name>
<organism evidence="2">
    <name type="scientific">Golovinomyces cichoracearum associated tombus-like virus 1</name>
    <dbReference type="NCBI Taxonomy" id="2754854"/>
    <lineage>
        <taxon>Viruses</taxon>
        <taxon>Riboviria</taxon>
        <taxon>Orthornavirae</taxon>
        <taxon>Kitrinoviricota</taxon>
        <taxon>Tolucaviricetes</taxon>
        <taxon>Tolivirales</taxon>
        <taxon>Tombusviridae</taxon>
        <taxon>Procedovirinae</taxon>
        <taxon>Tombusvirus</taxon>
    </lineage>
</organism>
<feature type="compositionally biased region" description="Basic residues" evidence="1">
    <location>
        <begin position="27"/>
        <end position="43"/>
    </location>
</feature>
<accession>A0A7D6EQV6</accession>
<feature type="compositionally biased region" description="Basic and acidic residues" evidence="1">
    <location>
        <begin position="93"/>
        <end position="102"/>
    </location>
</feature>
<evidence type="ECO:0000256" key="1">
    <source>
        <dbReference type="SAM" id="MobiDB-lite"/>
    </source>
</evidence>
<reference evidence="2" key="1">
    <citation type="submission" date="2019-10" db="EMBL/GenBank/DDBJ databases">
        <title>The virome associated to Eryshiphales from vegetable crops in Italy.</title>
        <authorList>
            <person name="Chiapello M."/>
            <person name="Turina M."/>
        </authorList>
    </citation>
    <scope>NUCLEOTIDE SEQUENCE</scope>
    <source>
        <strain evidence="2">PM-A_DN27836</strain>
    </source>
</reference>